<dbReference type="InterPro" id="IPR036873">
    <property type="entry name" value="Rhodanese-like_dom_sf"/>
</dbReference>
<dbReference type="InterPro" id="IPR050229">
    <property type="entry name" value="GlpE_sulfurtransferase"/>
</dbReference>
<dbReference type="CDD" id="cd00158">
    <property type="entry name" value="RHOD"/>
    <property type="match status" value="1"/>
</dbReference>
<dbReference type="Proteomes" id="UP000825179">
    <property type="component" value="Chromosome"/>
</dbReference>
<organism evidence="2 4">
    <name type="scientific">Caldalkalibacillus thermarum (strain TA2.A1)</name>
    <dbReference type="NCBI Taxonomy" id="986075"/>
    <lineage>
        <taxon>Bacteria</taxon>
        <taxon>Bacillati</taxon>
        <taxon>Bacillota</taxon>
        <taxon>Bacilli</taxon>
        <taxon>Bacillales</taxon>
        <taxon>Bacillaceae</taxon>
        <taxon>Caldalkalibacillus</taxon>
    </lineage>
</organism>
<dbReference type="Proteomes" id="UP000010716">
    <property type="component" value="Unassembled WGS sequence"/>
</dbReference>
<dbReference type="KEGG" id="cthu:HUR95_11220"/>
<proteinExistence type="predicted"/>
<dbReference type="eggNOG" id="COG0607">
    <property type="taxonomic scope" value="Bacteria"/>
</dbReference>
<name>F5L8K8_CALTT</name>
<dbReference type="Gene3D" id="3.40.250.10">
    <property type="entry name" value="Rhodanese-like domain"/>
    <property type="match status" value="1"/>
</dbReference>
<dbReference type="PROSITE" id="PS50206">
    <property type="entry name" value="RHODANESE_3"/>
    <property type="match status" value="1"/>
</dbReference>
<gene>
    <name evidence="2" type="ORF">CathTA2_2163</name>
    <name evidence="3" type="ORF">HUR95_11220</name>
</gene>
<reference evidence="2 4" key="1">
    <citation type="journal article" date="2011" name="J. Bacteriol.">
        <title>Draft genome sequence of the thermoalkaliphilic Caldalkalibacillus thermarum strain TA2.A1.</title>
        <authorList>
            <person name="Kalamorz F."/>
            <person name="Keis S."/>
            <person name="McMillan D.G."/>
            <person name="Olsson K."/>
            <person name="Stanton J.A."/>
            <person name="Stockwell P."/>
            <person name="Black M.A."/>
            <person name="Klingeman D.M."/>
            <person name="Land M.L."/>
            <person name="Han C.S."/>
            <person name="Martin S.L."/>
            <person name="Becher S.A."/>
            <person name="Peddie C.J."/>
            <person name="Morgan H.W."/>
            <person name="Matthies D."/>
            <person name="Preiss L."/>
            <person name="Meier T."/>
            <person name="Brown S.D."/>
            <person name="Cook G.M."/>
        </authorList>
    </citation>
    <scope>NUCLEOTIDE SEQUENCE [LARGE SCALE GENOMIC DNA]</scope>
    <source>
        <strain evidence="2 4">TA2.A1</strain>
    </source>
</reference>
<protein>
    <submittedName>
        <fullName evidence="3">Rhodanese-like domain-containing protein</fullName>
    </submittedName>
    <submittedName>
        <fullName evidence="2">Rhodanese-like protein</fullName>
    </submittedName>
</protein>
<accession>F5L8K8</accession>
<evidence type="ECO:0000259" key="1">
    <source>
        <dbReference type="PROSITE" id="PS50206"/>
    </source>
</evidence>
<dbReference type="SUPFAM" id="SSF52821">
    <property type="entry name" value="Rhodanese/Cell cycle control phosphatase"/>
    <property type="match status" value="1"/>
</dbReference>
<dbReference type="EMBL" id="CP082237">
    <property type="protein sequence ID" value="QZT32910.1"/>
    <property type="molecule type" value="Genomic_DNA"/>
</dbReference>
<dbReference type="AlphaFoldDB" id="F5L8K8"/>
<evidence type="ECO:0000313" key="2">
    <source>
        <dbReference type="EMBL" id="EGL82347.1"/>
    </source>
</evidence>
<evidence type="ECO:0000313" key="4">
    <source>
        <dbReference type="Proteomes" id="UP000010716"/>
    </source>
</evidence>
<dbReference type="OrthoDB" id="9800872at2"/>
<feature type="domain" description="Rhodanese" evidence="1">
    <location>
        <begin position="39"/>
        <end position="120"/>
    </location>
</feature>
<dbReference type="Pfam" id="PF00581">
    <property type="entry name" value="Rhodanese"/>
    <property type="match status" value="1"/>
</dbReference>
<evidence type="ECO:0000313" key="3">
    <source>
        <dbReference type="EMBL" id="QZT32910.1"/>
    </source>
</evidence>
<reference evidence="3" key="3">
    <citation type="submission" date="2021-08" db="EMBL/GenBank/DDBJ databases">
        <authorList>
            <person name="de Jong S."/>
            <person name="van den Broek M."/>
            <person name="Merkel A."/>
            <person name="de la Torre Cortes P."/>
            <person name="Kalamorz F."/>
            <person name="Cook G."/>
            <person name="van Loosdrecht M."/>
            <person name="McMillan D."/>
        </authorList>
    </citation>
    <scope>NUCLEOTIDE SEQUENCE</scope>
    <source>
        <strain evidence="3">TA2.A1</strain>
    </source>
</reference>
<dbReference type="EMBL" id="AFCE01000151">
    <property type="protein sequence ID" value="EGL82347.1"/>
    <property type="molecule type" value="Genomic_DNA"/>
</dbReference>
<dbReference type="InterPro" id="IPR001763">
    <property type="entry name" value="Rhodanese-like_dom"/>
</dbReference>
<reference evidence="3 5" key="2">
    <citation type="journal article" date="2020" name="Extremophiles">
        <title>Genomic analysis of Caldalkalibacillus thermarum TA2.A1 reveals aerobic alkaliphilic metabolism and evolutionary hallmarks linking alkaliphilic bacteria and plant life.</title>
        <authorList>
            <person name="de Jong S.I."/>
            <person name="van den Broek M.A."/>
            <person name="Merkel A.Y."/>
            <person name="de la Torre Cortes P."/>
            <person name="Kalamorz F."/>
            <person name="Cook G.M."/>
            <person name="van Loosdrecht M.C.M."/>
            <person name="McMillan D.G.G."/>
        </authorList>
    </citation>
    <scope>NUCLEOTIDE SEQUENCE [LARGE SCALE GENOMIC DNA]</scope>
    <source>
        <strain evidence="3 5">TA2.A1</strain>
    </source>
</reference>
<dbReference type="PANTHER" id="PTHR43031">
    <property type="entry name" value="FAD-DEPENDENT OXIDOREDUCTASE"/>
    <property type="match status" value="1"/>
</dbReference>
<keyword evidence="5" id="KW-1185">Reference proteome</keyword>
<dbReference type="SMART" id="SM00450">
    <property type="entry name" value="RHOD"/>
    <property type="match status" value="1"/>
</dbReference>
<dbReference type="RefSeq" id="WP_007505450.1">
    <property type="nucleotide sequence ID" value="NZ_AFCE01000151.1"/>
</dbReference>
<dbReference type="PANTHER" id="PTHR43031:SF17">
    <property type="entry name" value="SULFURTRANSFERASE YTWF-RELATED"/>
    <property type="match status" value="1"/>
</dbReference>
<sequence length="120" mass="13856">MDWLQYVLIGIVVLWLIQRLRPVPGLKNIQAHTLRKKMNKDKLKIVDVREPAEFRSGHIHGAINIPLGRIPYVAQKYLSPEDEIVLVCRSGNRSKQAARKLRKMGYRKLNNLVGGMMAWK</sequence>
<evidence type="ECO:0000313" key="5">
    <source>
        <dbReference type="Proteomes" id="UP000825179"/>
    </source>
</evidence>